<dbReference type="AlphaFoldDB" id="A0A2T1ESG0"/>
<evidence type="ECO:0000259" key="1">
    <source>
        <dbReference type="Pfam" id="PF22731"/>
    </source>
</evidence>
<dbReference type="Pfam" id="PF22731">
    <property type="entry name" value="NCH4"/>
    <property type="match status" value="1"/>
</dbReference>
<feature type="domain" description="NACHT C-terminal Helical" evidence="1">
    <location>
        <begin position="316"/>
        <end position="355"/>
    </location>
</feature>
<comment type="caution">
    <text evidence="2">The sequence shown here is derived from an EMBL/GenBank/DDBJ whole genome shotgun (WGS) entry which is preliminary data.</text>
</comment>
<reference evidence="2 3" key="2">
    <citation type="submission" date="2018-03" db="EMBL/GenBank/DDBJ databases">
        <title>The ancient ancestry and fast evolution of plastids.</title>
        <authorList>
            <person name="Moore K.R."/>
            <person name="Magnabosco C."/>
            <person name="Momper L."/>
            <person name="Gold D.A."/>
            <person name="Bosak T."/>
            <person name="Fournier G.P."/>
        </authorList>
    </citation>
    <scope>NUCLEOTIDE SEQUENCE [LARGE SCALE GENOMIC DNA]</scope>
    <source>
        <strain evidence="2 3">ULC18</strain>
    </source>
</reference>
<organism evidence="2 3">
    <name type="scientific">Stenomitos frigidus ULC18</name>
    <dbReference type="NCBI Taxonomy" id="2107698"/>
    <lineage>
        <taxon>Bacteria</taxon>
        <taxon>Bacillati</taxon>
        <taxon>Cyanobacteriota</taxon>
        <taxon>Cyanophyceae</taxon>
        <taxon>Leptolyngbyales</taxon>
        <taxon>Leptolyngbyaceae</taxon>
        <taxon>Stenomitos</taxon>
    </lineage>
</organism>
<proteinExistence type="predicted"/>
<sequence length="370" mass="42500">MERDSKKRLCAKHLMLPVLIEPELIEQEIGVEGIKEPLVEAVRKRLQDLVNEQEPIPDQLLHYLLKRGRVLVIIDRFSEMRDPIRKTVVPNSKTNPFNALIVTSRTRETPEKTTMDWLEPLQLKGSELVRFMEDYLKSQNKKEESLLEAASQLEKIVDNRPITAFLAKLYIDQLITVGNRSVQLPKTIPDLMISCLERLNTEIAHQSDVVEVYLDNNTVCQDAKTVAWECLRYTYRPNSAKREVLLASLAGDDPVSRLNYLEKSLRIVETVGEEQSRVRFTLDPLAEYLAGLYLIEQYKNNLTLWQDFLKTADTFTPEAIQGFILAIQDCCFARSAQTQIPESIVRELRQRTALVNTFGIEPKSSQQITV</sequence>
<dbReference type="EMBL" id="PVWK01000006">
    <property type="protein sequence ID" value="PSB35633.1"/>
    <property type="molecule type" value="Genomic_DNA"/>
</dbReference>
<keyword evidence="3" id="KW-1185">Reference proteome</keyword>
<evidence type="ECO:0000313" key="3">
    <source>
        <dbReference type="Proteomes" id="UP000239576"/>
    </source>
</evidence>
<dbReference type="Proteomes" id="UP000239576">
    <property type="component" value="Unassembled WGS sequence"/>
</dbReference>
<dbReference type="InterPro" id="IPR054589">
    <property type="entry name" value="NCH4"/>
</dbReference>
<reference evidence="3" key="1">
    <citation type="submission" date="2018-02" db="EMBL/GenBank/DDBJ databases">
        <authorList>
            <person name="Moore K."/>
            <person name="Momper L."/>
        </authorList>
    </citation>
    <scope>NUCLEOTIDE SEQUENCE [LARGE SCALE GENOMIC DNA]</scope>
    <source>
        <strain evidence="3">ULC18</strain>
    </source>
</reference>
<name>A0A2T1ESG0_9CYAN</name>
<protein>
    <recommendedName>
        <fullName evidence="1">NACHT C-terminal Helical domain-containing protein</fullName>
    </recommendedName>
</protein>
<accession>A0A2T1ESG0</accession>
<gene>
    <name evidence="2" type="ORF">C7B82_00655</name>
</gene>
<dbReference type="OrthoDB" id="499561at2"/>
<evidence type="ECO:0000313" key="2">
    <source>
        <dbReference type="EMBL" id="PSB35633.1"/>
    </source>
</evidence>